<dbReference type="PANTHER" id="PTHR30327">
    <property type="entry name" value="UNCHARACTERIZED PROTEIN YQGE"/>
    <property type="match status" value="1"/>
</dbReference>
<name>A0A1H6FHX1_9GAMM</name>
<dbReference type="Gene3D" id="3.40.1740.10">
    <property type="entry name" value="VC0467-like"/>
    <property type="match status" value="1"/>
</dbReference>
<evidence type="ECO:0000313" key="3">
    <source>
        <dbReference type="EMBL" id="SEH09021.1"/>
    </source>
</evidence>
<proteinExistence type="inferred from homology"/>
<protein>
    <recommendedName>
        <fullName evidence="2">UPF0301 protein MBHS_04914</fullName>
    </recommendedName>
</protein>
<dbReference type="Pfam" id="PF02622">
    <property type="entry name" value="DUF179"/>
    <property type="match status" value="1"/>
</dbReference>
<evidence type="ECO:0000256" key="1">
    <source>
        <dbReference type="ARBA" id="ARBA00009600"/>
    </source>
</evidence>
<accession>A0A1H6FHX1</accession>
<dbReference type="HAMAP" id="MF_00758">
    <property type="entry name" value="UPF0301"/>
    <property type="match status" value="1"/>
</dbReference>
<dbReference type="Proteomes" id="UP000236724">
    <property type="component" value="Unassembled WGS sequence"/>
</dbReference>
<dbReference type="PANTHER" id="PTHR30327:SF1">
    <property type="entry name" value="UPF0301 PROTEIN YQGE"/>
    <property type="match status" value="1"/>
</dbReference>
<reference evidence="3 4" key="1">
    <citation type="submission" date="2016-10" db="EMBL/GenBank/DDBJ databases">
        <authorList>
            <person name="de Groot N.N."/>
        </authorList>
    </citation>
    <scope>NUCLEOTIDE SEQUENCE [LARGE SCALE GENOMIC DNA]</scope>
    <source>
        <strain evidence="3">MBHS1</strain>
    </source>
</reference>
<dbReference type="SUPFAM" id="SSF143456">
    <property type="entry name" value="VC0467-like"/>
    <property type="match status" value="1"/>
</dbReference>
<dbReference type="InterPro" id="IPR003774">
    <property type="entry name" value="AlgH-like"/>
</dbReference>
<sequence length="186" mass="20318">MQNTDLTNHFLIAMPMLADPNFYHTVAYVCVHGEEGAMAIVVNRPLDVMLSDVLVHMNINPQQRQAKQTPIYHGGPIEPERGFVLHRPAGDWEAMIRVSPELGITTSRDILEAIAVNKGPEQVLVALGYAGWGAGQLEKEIADNAWLSTPADPDILFNTTPARRWQAAATQMGVDLTLLSTEAGHG</sequence>
<dbReference type="NCBIfam" id="NF001266">
    <property type="entry name" value="PRK00228.1-1"/>
    <property type="match status" value="1"/>
</dbReference>
<dbReference type="OrthoDB" id="9807486at2"/>
<gene>
    <name evidence="3" type="ORF">MBHS_04914</name>
</gene>
<comment type="similarity">
    <text evidence="1 2">Belongs to the UPF0301 (AlgH) family.</text>
</comment>
<dbReference type="EMBL" id="FMSV02000557">
    <property type="protein sequence ID" value="SEH09021.1"/>
    <property type="molecule type" value="Genomic_DNA"/>
</dbReference>
<evidence type="ECO:0000313" key="4">
    <source>
        <dbReference type="Proteomes" id="UP000236724"/>
    </source>
</evidence>
<keyword evidence="4" id="KW-1185">Reference proteome</keyword>
<dbReference type="AlphaFoldDB" id="A0A1H6FHX1"/>
<dbReference type="RefSeq" id="WP_103922509.1">
    <property type="nucleotide sequence ID" value="NZ_FMSV02000557.1"/>
</dbReference>
<evidence type="ECO:0000256" key="2">
    <source>
        <dbReference type="HAMAP-Rule" id="MF_00758"/>
    </source>
</evidence>
<organism evidence="3 4">
    <name type="scientific">Candidatus Venteria ishoeyi</name>
    <dbReference type="NCBI Taxonomy" id="1899563"/>
    <lineage>
        <taxon>Bacteria</taxon>
        <taxon>Pseudomonadati</taxon>
        <taxon>Pseudomonadota</taxon>
        <taxon>Gammaproteobacteria</taxon>
        <taxon>Thiotrichales</taxon>
        <taxon>Thiotrichaceae</taxon>
        <taxon>Venteria</taxon>
    </lineage>
</organism>
<dbReference type="GO" id="GO:0005829">
    <property type="term" value="C:cytosol"/>
    <property type="evidence" value="ECO:0007669"/>
    <property type="project" value="TreeGrafter"/>
</dbReference>